<evidence type="ECO:0000313" key="12">
    <source>
        <dbReference type="Proteomes" id="UP000600449"/>
    </source>
</evidence>
<dbReference type="InterPro" id="IPR043429">
    <property type="entry name" value="ArtM/GltK/GlnP/TcyL/YhdX-like"/>
</dbReference>
<feature type="domain" description="ABC transmembrane type-1" evidence="10">
    <location>
        <begin position="24"/>
        <end position="212"/>
    </location>
</feature>
<keyword evidence="6" id="KW-0029">Amino-acid transport</keyword>
<dbReference type="GO" id="GO:0043190">
    <property type="term" value="C:ATP-binding cassette (ABC) transporter complex"/>
    <property type="evidence" value="ECO:0007669"/>
    <property type="project" value="InterPro"/>
</dbReference>
<feature type="transmembrane region" description="Helical" evidence="9">
    <location>
        <begin position="58"/>
        <end position="82"/>
    </location>
</feature>
<proteinExistence type="inferred from homology"/>
<keyword evidence="8 9" id="KW-0472">Membrane</keyword>
<feature type="transmembrane region" description="Helical" evidence="9">
    <location>
        <begin position="28"/>
        <end position="51"/>
    </location>
</feature>
<dbReference type="InterPro" id="IPR035906">
    <property type="entry name" value="MetI-like_sf"/>
</dbReference>
<evidence type="ECO:0000256" key="5">
    <source>
        <dbReference type="ARBA" id="ARBA00022692"/>
    </source>
</evidence>
<dbReference type="GO" id="GO:0022857">
    <property type="term" value="F:transmembrane transporter activity"/>
    <property type="evidence" value="ECO:0007669"/>
    <property type="project" value="InterPro"/>
</dbReference>
<reference evidence="11 12" key="1">
    <citation type="journal article" date="2014" name="Int. J. Syst. Evol. Microbiol.">
        <title>Complete genome sequence of Corynebacterium casei LMG S-19264T (=DSM 44701T), isolated from a smear-ripened cheese.</title>
        <authorList>
            <consortium name="US DOE Joint Genome Institute (JGI-PGF)"/>
            <person name="Walter F."/>
            <person name="Albersmeier A."/>
            <person name="Kalinowski J."/>
            <person name="Ruckert C."/>
        </authorList>
    </citation>
    <scope>NUCLEOTIDE SEQUENCE [LARGE SCALE GENOMIC DNA]</scope>
    <source>
        <strain evidence="11 12">CGMCC 1.9161</strain>
    </source>
</reference>
<feature type="transmembrane region" description="Helical" evidence="9">
    <location>
        <begin position="193"/>
        <end position="214"/>
    </location>
</feature>
<dbReference type="PANTHER" id="PTHR30614:SF0">
    <property type="entry name" value="L-CYSTINE TRANSPORT SYSTEM PERMEASE PROTEIN TCYL"/>
    <property type="match status" value="1"/>
</dbReference>
<evidence type="ECO:0000256" key="8">
    <source>
        <dbReference type="ARBA" id="ARBA00023136"/>
    </source>
</evidence>
<gene>
    <name evidence="11" type="ORF">GCM10011322_05570</name>
</gene>
<keyword evidence="12" id="KW-1185">Reference proteome</keyword>
<name>A0A917V1R3_9HYPH</name>
<keyword evidence="5 9" id="KW-0812">Transmembrane</keyword>
<comment type="similarity">
    <text evidence="2">Belongs to the binding-protein-dependent transport system permease family. HisMQ subfamily.</text>
</comment>
<evidence type="ECO:0000259" key="10">
    <source>
        <dbReference type="PROSITE" id="PS50928"/>
    </source>
</evidence>
<dbReference type="GO" id="GO:0006865">
    <property type="term" value="P:amino acid transport"/>
    <property type="evidence" value="ECO:0007669"/>
    <property type="project" value="UniProtKB-KW"/>
</dbReference>
<accession>A0A917V1R3</accession>
<dbReference type="AlphaFoldDB" id="A0A917V1R3"/>
<dbReference type="Pfam" id="PF00528">
    <property type="entry name" value="BPD_transp_1"/>
    <property type="match status" value="1"/>
</dbReference>
<comment type="subcellular location">
    <subcellularLocation>
        <location evidence="1">Cell inner membrane</location>
        <topology evidence="1">Multi-pass membrane protein</topology>
    </subcellularLocation>
    <subcellularLocation>
        <location evidence="9">Cell membrane</location>
        <topology evidence="9">Multi-pass membrane protein</topology>
    </subcellularLocation>
</comment>
<evidence type="ECO:0000256" key="2">
    <source>
        <dbReference type="ARBA" id="ARBA00010072"/>
    </source>
</evidence>
<dbReference type="PROSITE" id="PS50928">
    <property type="entry name" value="ABC_TM1"/>
    <property type="match status" value="1"/>
</dbReference>
<dbReference type="CDD" id="cd06261">
    <property type="entry name" value="TM_PBP2"/>
    <property type="match status" value="1"/>
</dbReference>
<dbReference type="Gene3D" id="1.10.3720.10">
    <property type="entry name" value="MetI-like"/>
    <property type="match status" value="1"/>
</dbReference>
<keyword evidence="7 9" id="KW-1133">Transmembrane helix</keyword>
<evidence type="ECO:0000256" key="3">
    <source>
        <dbReference type="ARBA" id="ARBA00022448"/>
    </source>
</evidence>
<dbReference type="SUPFAM" id="SSF161098">
    <property type="entry name" value="MetI-like"/>
    <property type="match status" value="1"/>
</dbReference>
<dbReference type="Proteomes" id="UP000600449">
    <property type="component" value="Unassembled WGS sequence"/>
</dbReference>
<dbReference type="NCBIfam" id="TIGR01726">
    <property type="entry name" value="HEQRo_perm_3TM"/>
    <property type="match status" value="1"/>
</dbReference>
<organism evidence="11 12">
    <name type="scientific">Salinarimonas ramus</name>
    <dbReference type="NCBI Taxonomy" id="690164"/>
    <lineage>
        <taxon>Bacteria</taxon>
        <taxon>Pseudomonadati</taxon>
        <taxon>Pseudomonadota</taxon>
        <taxon>Alphaproteobacteria</taxon>
        <taxon>Hyphomicrobiales</taxon>
        <taxon>Salinarimonadaceae</taxon>
        <taxon>Salinarimonas</taxon>
    </lineage>
</organism>
<feature type="transmembrane region" description="Helical" evidence="9">
    <location>
        <begin position="94"/>
        <end position="112"/>
    </location>
</feature>
<dbReference type="InterPro" id="IPR010065">
    <property type="entry name" value="AA_ABC_transptr_permease_3TM"/>
</dbReference>
<dbReference type="InterPro" id="IPR000515">
    <property type="entry name" value="MetI-like"/>
</dbReference>
<dbReference type="PANTHER" id="PTHR30614">
    <property type="entry name" value="MEMBRANE COMPONENT OF AMINO ACID ABC TRANSPORTER"/>
    <property type="match status" value="1"/>
</dbReference>
<evidence type="ECO:0000256" key="6">
    <source>
        <dbReference type="ARBA" id="ARBA00022970"/>
    </source>
</evidence>
<evidence type="ECO:0000256" key="4">
    <source>
        <dbReference type="ARBA" id="ARBA00022475"/>
    </source>
</evidence>
<keyword evidence="3 9" id="KW-0813">Transport</keyword>
<evidence type="ECO:0000256" key="9">
    <source>
        <dbReference type="RuleBase" id="RU363032"/>
    </source>
</evidence>
<dbReference type="EMBL" id="BMMF01000002">
    <property type="protein sequence ID" value="GGK21784.1"/>
    <property type="molecule type" value="Genomic_DNA"/>
</dbReference>
<dbReference type="RefSeq" id="WP_188909334.1">
    <property type="nucleotide sequence ID" value="NZ_BMMF01000002.1"/>
</dbReference>
<comment type="caution">
    <text evidence="11">The sequence shown here is derived from an EMBL/GenBank/DDBJ whole genome shotgun (WGS) entry which is preliminary data.</text>
</comment>
<protein>
    <submittedName>
        <fullName evidence="11">ABC transporter permease</fullName>
    </submittedName>
</protein>
<keyword evidence="4" id="KW-1003">Cell membrane</keyword>
<evidence type="ECO:0000256" key="7">
    <source>
        <dbReference type="ARBA" id="ARBA00022989"/>
    </source>
</evidence>
<evidence type="ECO:0000313" key="11">
    <source>
        <dbReference type="EMBL" id="GGK21784.1"/>
    </source>
</evidence>
<evidence type="ECO:0000256" key="1">
    <source>
        <dbReference type="ARBA" id="ARBA00004429"/>
    </source>
</evidence>
<sequence>MDLIETFFNADVLVRALPLLTTGLITTLQLGVTSIAAGSIVGLVLALLRLYAPRPLSIAAVVVIDVFRAVPVLVLLILIYYALPFLGIRLSSFVSAWFALSLVFGAFTAEVLRSGIEAIPKGQFEAAAAMGLSFPQTIRLVILPQATKIAIPPQTSNCISLLKDTSLASVVAMPDLLKQATDAQAFFGNPTPLIGAALVYLAILWPLVRLVGVLEERSKRSAAR</sequence>